<organism evidence="1 2">
    <name type="scientific">Shinella yambaruensis</name>
    <dbReference type="NCBI Taxonomy" id="415996"/>
    <lineage>
        <taxon>Bacteria</taxon>
        <taxon>Pseudomonadati</taxon>
        <taxon>Pseudomonadota</taxon>
        <taxon>Alphaproteobacteria</taxon>
        <taxon>Hyphomicrobiales</taxon>
        <taxon>Rhizobiaceae</taxon>
        <taxon>Shinella</taxon>
    </lineage>
</organism>
<gene>
    <name evidence="1" type="ORF">GCM10007923_55640</name>
</gene>
<dbReference type="Proteomes" id="UP001156702">
    <property type="component" value="Unassembled WGS sequence"/>
</dbReference>
<sequence length="155" mass="16649">MYEQLSLLDWRLPAEILPFPLHRSHGATIAVARSIVNLETAKRSGRLNSIRAQTRKRLEPLIGLDRADKAADDLVRMIKIGFAYCESPFLHKQEPASTVISLLTVKQILSDPHGDGAGEASALGQGAKLLAGLGGAHESTEYDVARAPTREGGAA</sequence>
<dbReference type="RefSeq" id="WP_245083139.1">
    <property type="nucleotide sequence ID" value="NZ_BSOP01000050.1"/>
</dbReference>
<accession>A0ABQ5ZRJ1</accession>
<reference evidence="2" key="1">
    <citation type="journal article" date="2019" name="Int. J. Syst. Evol. Microbiol.">
        <title>The Global Catalogue of Microorganisms (GCM) 10K type strain sequencing project: providing services to taxonomists for standard genome sequencing and annotation.</title>
        <authorList>
            <consortium name="The Broad Institute Genomics Platform"/>
            <consortium name="The Broad Institute Genome Sequencing Center for Infectious Disease"/>
            <person name="Wu L."/>
            <person name="Ma J."/>
        </authorList>
    </citation>
    <scope>NUCLEOTIDE SEQUENCE [LARGE SCALE GENOMIC DNA]</scope>
    <source>
        <strain evidence="2">NBRC 102122</strain>
    </source>
</reference>
<protein>
    <submittedName>
        <fullName evidence="1">Uncharacterized protein</fullName>
    </submittedName>
</protein>
<evidence type="ECO:0000313" key="1">
    <source>
        <dbReference type="EMBL" id="GLR54347.1"/>
    </source>
</evidence>
<dbReference type="EMBL" id="BSOP01000050">
    <property type="protein sequence ID" value="GLR54347.1"/>
    <property type="molecule type" value="Genomic_DNA"/>
</dbReference>
<keyword evidence="2" id="KW-1185">Reference proteome</keyword>
<name>A0ABQ5ZRJ1_9HYPH</name>
<comment type="caution">
    <text evidence="1">The sequence shown here is derived from an EMBL/GenBank/DDBJ whole genome shotgun (WGS) entry which is preliminary data.</text>
</comment>
<evidence type="ECO:0000313" key="2">
    <source>
        <dbReference type="Proteomes" id="UP001156702"/>
    </source>
</evidence>
<proteinExistence type="predicted"/>